<organism evidence="14 15">
    <name type="scientific">Parageobacillus toebii</name>
    <dbReference type="NCBI Taxonomy" id="153151"/>
    <lineage>
        <taxon>Bacteria</taxon>
        <taxon>Bacillati</taxon>
        <taxon>Bacillota</taxon>
        <taxon>Bacilli</taxon>
        <taxon>Bacillales</taxon>
        <taxon>Anoxybacillaceae</taxon>
        <taxon>Parageobacillus</taxon>
    </lineage>
</organism>
<dbReference type="GO" id="GO:0005524">
    <property type="term" value="F:ATP binding"/>
    <property type="evidence" value="ECO:0007669"/>
    <property type="project" value="UniProtKB-KW"/>
</dbReference>
<dbReference type="SMART" id="SM01400">
    <property type="entry name" value="Pribosyltran_N"/>
    <property type="match status" value="1"/>
</dbReference>
<proteinExistence type="inferred from homology"/>
<dbReference type="PANTHER" id="PTHR10210:SF41">
    <property type="entry name" value="RIBOSE-PHOSPHATE PYROPHOSPHOKINASE 1, CHLOROPLASTIC"/>
    <property type="match status" value="1"/>
</dbReference>
<sequence>MSECHHKLKLFALNSNMKLAEEIAEVMGIGLGKCSVSRFSDGEIQINIEESIRGDDVFVVQSTSVPVNEHLMELLIMIDALKRASAKTINIVMPYYGYARQDRKARSREPITAKLVANLLETAGASRVITLDLHAPQIQGFFDIPIDHLMGVPILAEYFKNKNLDDVVVVSPDHGGVTRTRKLADRLKAPIAIIDKRRPKPNVAEVMNIVGQVEGKTAILIDDIIDTAGTITLAANALIENGAKEVYACCTHPVLSGPAIERIQNSKIKELVVTNTIALPEEKKIDKIVELSVAPLIAEAITRVYEMKSVSVLFD</sequence>
<dbReference type="GO" id="GO:0005737">
    <property type="term" value="C:cytoplasm"/>
    <property type="evidence" value="ECO:0007669"/>
    <property type="project" value="UniProtKB-SubCell"/>
</dbReference>
<comment type="subcellular location">
    <subcellularLocation>
        <location evidence="12">Cytoplasm</location>
    </subcellularLocation>
</comment>
<keyword evidence="7 12" id="KW-0067">ATP-binding</keyword>
<dbReference type="NCBIfam" id="TIGR01251">
    <property type="entry name" value="ribP_PPkin"/>
    <property type="match status" value="1"/>
</dbReference>
<keyword evidence="12" id="KW-0963">Cytoplasm</keyword>
<comment type="pathway">
    <text evidence="1 12">Metabolic intermediate biosynthesis; 5-phospho-alpha-D-ribose 1-diphosphate biosynthesis; 5-phospho-alpha-D-ribose 1-diphosphate from D-ribose 5-phosphate (route I): step 1/1.</text>
</comment>
<dbReference type="InterPro" id="IPR029099">
    <property type="entry name" value="Pribosyltran_N"/>
</dbReference>
<evidence type="ECO:0000313" key="14">
    <source>
        <dbReference type="EMBL" id="KYD32358.1"/>
    </source>
</evidence>
<feature type="binding site" evidence="12">
    <location>
        <begin position="41"/>
        <end position="43"/>
    </location>
    <ligand>
        <name>ATP</name>
        <dbReference type="ChEBI" id="CHEBI:30616"/>
    </ligand>
</feature>
<dbReference type="Proteomes" id="UP000075324">
    <property type="component" value="Unassembled WGS sequence"/>
</dbReference>
<evidence type="ECO:0000256" key="1">
    <source>
        <dbReference type="ARBA" id="ARBA00004996"/>
    </source>
</evidence>
<name>A0A150N6P2_9BACL</name>
<dbReference type="PATRIC" id="fig|153151.4.peg.557"/>
<reference evidence="14 15" key="1">
    <citation type="submission" date="2016-01" db="EMBL/GenBank/DDBJ databases">
        <title>Draft Genome Sequences of Seven Thermophilic Sporeformers Isolated from Foods.</title>
        <authorList>
            <person name="Berendsen E.M."/>
            <person name="Wells-Bennik M.H."/>
            <person name="Krawcyk A.O."/>
            <person name="De Jong A."/>
            <person name="Holsappel S."/>
            <person name="Eijlander R.T."/>
            <person name="Kuipers O.P."/>
        </authorList>
    </citation>
    <scope>NUCLEOTIDE SEQUENCE [LARGE SCALE GENOMIC DNA]</scope>
    <source>
        <strain evidence="14 15">B4110</strain>
    </source>
</reference>
<evidence type="ECO:0000256" key="5">
    <source>
        <dbReference type="ARBA" id="ARBA00022741"/>
    </source>
</evidence>
<evidence type="ECO:0000256" key="10">
    <source>
        <dbReference type="ARBA" id="ARBA00054914"/>
    </source>
</evidence>
<feature type="binding site" evidence="12">
    <location>
        <position position="198"/>
    </location>
    <ligand>
        <name>D-ribose 5-phosphate</name>
        <dbReference type="ChEBI" id="CHEBI:78346"/>
    </ligand>
</feature>
<dbReference type="EC" id="2.7.6.1" evidence="12"/>
<evidence type="ECO:0000256" key="11">
    <source>
        <dbReference type="ARBA" id="ARBA00061444"/>
    </source>
</evidence>
<feature type="binding site" evidence="12">
    <location>
        <position position="134"/>
    </location>
    <ligand>
        <name>Mg(2+)</name>
        <dbReference type="ChEBI" id="CHEBI:18420"/>
    </ligand>
</feature>
<dbReference type="GO" id="GO:0006015">
    <property type="term" value="P:5-phosphoribose 1-diphosphate biosynthetic process"/>
    <property type="evidence" value="ECO:0007669"/>
    <property type="project" value="UniProtKB-UniRule"/>
</dbReference>
<keyword evidence="2 12" id="KW-0808">Transferase</keyword>
<dbReference type="GO" id="GO:0000287">
    <property type="term" value="F:magnesium ion binding"/>
    <property type="evidence" value="ECO:0007669"/>
    <property type="project" value="UniProtKB-UniRule"/>
</dbReference>
<accession>A0A150N6P2</accession>
<dbReference type="InterPro" id="IPR000842">
    <property type="entry name" value="PRib_PP_synth_CS"/>
</dbReference>
<evidence type="ECO:0000256" key="9">
    <source>
        <dbReference type="ARBA" id="ARBA00049535"/>
    </source>
</evidence>
<feature type="binding site" evidence="12">
    <location>
        <begin position="100"/>
        <end position="101"/>
    </location>
    <ligand>
        <name>ATP</name>
        <dbReference type="ChEBI" id="CHEBI:30616"/>
    </ligand>
</feature>
<feature type="binding site" evidence="12">
    <location>
        <position position="173"/>
    </location>
    <ligand>
        <name>Mg(2+)</name>
        <dbReference type="ChEBI" id="CHEBI:18420"/>
    </ligand>
</feature>
<dbReference type="NCBIfam" id="NF002320">
    <property type="entry name" value="PRK01259.1"/>
    <property type="match status" value="1"/>
</dbReference>
<feature type="domain" description="Ribose-phosphate pyrophosphokinase N-terminal" evidence="13">
    <location>
        <begin position="8"/>
        <end position="124"/>
    </location>
</feature>
<dbReference type="InterPro" id="IPR037515">
    <property type="entry name" value="Rib-P_diPkinase_bac"/>
</dbReference>
<protein>
    <recommendedName>
        <fullName evidence="12">Ribose-phosphate pyrophosphokinase</fullName>
        <shortName evidence="12">RPPK</shortName>
        <ecNumber evidence="12">2.7.6.1</ecNumber>
    </recommendedName>
    <alternativeName>
        <fullName evidence="12">5-phospho-D-ribosyl alpha-1-diphosphate synthase</fullName>
    </alternativeName>
    <alternativeName>
        <fullName evidence="12">Phosphoribosyl diphosphate synthase</fullName>
    </alternativeName>
    <alternativeName>
        <fullName evidence="12">Phosphoribosyl pyrophosphate synthase</fullName>
        <shortName evidence="12">P-Rib-PP synthase</shortName>
        <shortName evidence="12">PRPP synthase</shortName>
        <shortName evidence="12">PRPPase</shortName>
    </alternativeName>
</protein>
<dbReference type="EMBL" id="LQYW01000015">
    <property type="protein sequence ID" value="KYD32358.1"/>
    <property type="molecule type" value="Genomic_DNA"/>
</dbReference>
<dbReference type="SUPFAM" id="SSF53271">
    <property type="entry name" value="PRTase-like"/>
    <property type="match status" value="1"/>
</dbReference>
<comment type="similarity">
    <text evidence="11 12">Belongs to the ribose-phosphate pyrophosphokinase family. Class I subfamily.</text>
</comment>
<keyword evidence="3 12" id="KW-0479">Metal-binding</keyword>
<dbReference type="InterPro" id="IPR000836">
    <property type="entry name" value="PRTase_dom"/>
</dbReference>
<keyword evidence="6 12" id="KW-0418">Kinase</keyword>
<evidence type="ECO:0000256" key="3">
    <source>
        <dbReference type="ARBA" id="ARBA00022723"/>
    </source>
</evidence>
<dbReference type="RefSeq" id="WP_062677413.1">
    <property type="nucleotide sequence ID" value="NZ_LQYW01000015.1"/>
</dbReference>
<comment type="cofactor">
    <cofactor evidence="12">
        <name>Mg(2+)</name>
        <dbReference type="ChEBI" id="CHEBI:18420"/>
    </cofactor>
    <text evidence="12">Binds 2 Mg(2+) ions per subunit.</text>
</comment>
<evidence type="ECO:0000313" key="15">
    <source>
        <dbReference type="Proteomes" id="UP000075324"/>
    </source>
</evidence>
<evidence type="ECO:0000256" key="7">
    <source>
        <dbReference type="ARBA" id="ARBA00022840"/>
    </source>
</evidence>
<dbReference type="GO" id="GO:0002189">
    <property type="term" value="C:ribose phosphate diphosphokinase complex"/>
    <property type="evidence" value="ECO:0007669"/>
    <property type="project" value="TreeGrafter"/>
</dbReference>
<dbReference type="GO" id="GO:0006164">
    <property type="term" value="P:purine nucleotide biosynthetic process"/>
    <property type="evidence" value="ECO:0007669"/>
    <property type="project" value="TreeGrafter"/>
</dbReference>
<evidence type="ECO:0000256" key="8">
    <source>
        <dbReference type="ARBA" id="ARBA00022842"/>
    </source>
</evidence>
<dbReference type="UniPathway" id="UPA00087">
    <property type="reaction ID" value="UER00172"/>
</dbReference>
<dbReference type="Pfam" id="PF14572">
    <property type="entry name" value="Pribosyl_synth"/>
    <property type="match status" value="1"/>
</dbReference>
<gene>
    <name evidence="12" type="primary">prs</name>
    <name evidence="14" type="ORF">B4110_0057</name>
</gene>
<dbReference type="AlphaFoldDB" id="A0A150N6P2"/>
<dbReference type="GO" id="GO:0016301">
    <property type="term" value="F:kinase activity"/>
    <property type="evidence" value="ECO:0007669"/>
    <property type="project" value="UniProtKB-KW"/>
</dbReference>
<dbReference type="NCBIfam" id="NF002618">
    <property type="entry name" value="PRK02269.1"/>
    <property type="match status" value="1"/>
</dbReference>
<evidence type="ECO:0000259" key="13">
    <source>
        <dbReference type="Pfam" id="PF13793"/>
    </source>
</evidence>
<dbReference type="Pfam" id="PF13793">
    <property type="entry name" value="Pribosyltran_N"/>
    <property type="match status" value="1"/>
</dbReference>
<evidence type="ECO:0000256" key="4">
    <source>
        <dbReference type="ARBA" id="ARBA00022727"/>
    </source>
</evidence>
<dbReference type="HAMAP" id="MF_00583_B">
    <property type="entry name" value="RibP_PPkinase_B"/>
    <property type="match status" value="1"/>
</dbReference>
<comment type="function">
    <text evidence="10 12">Involved in the biosynthesis of the central metabolite phospho-alpha-D-ribosyl-1-pyrophosphate (PRPP) via the transfer of pyrophosphoryl group from ATP to 1-hydroxyl of ribose-5-phosphate (Rib-5-P).</text>
</comment>
<dbReference type="GO" id="GO:0009156">
    <property type="term" value="P:ribonucleoside monophosphate biosynthetic process"/>
    <property type="evidence" value="ECO:0007669"/>
    <property type="project" value="InterPro"/>
</dbReference>
<keyword evidence="8 12" id="KW-0460">Magnesium</keyword>
<dbReference type="InterPro" id="IPR005946">
    <property type="entry name" value="Rib-P_diPkinase"/>
</dbReference>
<dbReference type="FunFam" id="3.40.50.2020:FF:000001">
    <property type="entry name" value="Ribose-phosphate pyrophosphokinase"/>
    <property type="match status" value="1"/>
</dbReference>
<dbReference type="PANTHER" id="PTHR10210">
    <property type="entry name" value="RIBOSE-PHOSPHATE DIPHOSPHOKINASE FAMILY MEMBER"/>
    <property type="match status" value="1"/>
</dbReference>
<feature type="active site" evidence="12">
    <location>
        <position position="196"/>
    </location>
</feature>
<feature type="binding site" evidence="12">
    <location>
        <position position="222"/>
    </location>
    <ligand>
        <name>D-ribose 5-phosphate</name>
        <dbReference type="ChEBI" id="CHEBI:78346"/>
    </ligand>
</feature>
<dbReference type="CDD" id="cd06223">
    <property type="entry name" value="PRTases_typeI"/>
    <property type="match status" value="1"/>
</dbReference>
<dbReference type="GO" id="GO:0004749">
    <property type="term" value="F:ribose phosphate diphosphokinase activity"/>
    <property type="evidence" value="ECO:0007669"/>
    <property type="project" value="UniProtKB-UniRule"/>
</dbReference>
<keyword evidence="5 12" id="KW-0547">Nucleotide-binding</keyword>
<evidence type="ECO:0000256" key="6">
    <source>
        <dbReference type="ARBA" id="ARBA00022777"/>
    </source>
</evidence>
<dbReference type="Gene3D" id="3.40.50.2020">
    <property type="match status" value="2"/>
</dbReference>
<comment type="catalytic activity">
    <reaction evidence="9 12">
        <text>D-ribose 5-phosphate + ATP = 5-phospho-alpha-D-ribose 1-diphosphate + AMP + H(+)</text>
        <dbReference type="Rhea" id="RHEA:15609"/>
        <dbReference type="ChEBI" id="CHEBI:15378"/>
        <dbReference type="ChEBI" id="CHEBI:30616"/>
        <dbReference type="ChEBI" id="CHEBI:58017"/>
        <dbReference type="ChEBI" id="CHEBI:78346"/>
        <dbReference type="ChEBI" id="CHEBI:456215"/>
        <dbReference type="EC" id="2.7.6.1"/>
    </reaction>
</comment>
<comment type="subunit">
    <text evidence="12">Homohexamer.</text>
</comment>
<evidence type="ECO:0000256" key="12">
    <source>
        <dbReference type="HAMAP-Rule" id="MF_00583"/>
    </source>
</evidence>
<keyword evidence="4 12" id="KW-0545">Nucleotide biosynthesis</keyword>
<comment type="caution">
    <text evidence="14">The sequence shown here is derived from an EMBL/GenBank/DDBJ whole genome shotgun (WGS) entry which is preliminary data.</text>
</comment>
<dbReference type="PROSITE" id="PS00114">
    <property type="entry name" value="PRPP_SYNTHASE"/>
    <property type="match status" value="1"/>
</dbReference>
<feature type="binding site" evidence="12">
    <location>
        <begin position="226"/>
        <end position="230"/>
    </location>
    <ligand>
        <name>D-ribose 5-phosphate</name>
        <dbReference type="ChEBI" id="CHEBI:78346"/>
    </ligand>
</feature>
<dbReference type="InterPro" id="IPR029057">
    <property type="entry name" value="PRTase-like"/>
</dbReference>
<evidence type="ECO:0000256" key="2">
    <source>
        <dbReference type="ARBA" id="ARBA00022679"/>
    </source>
</evidence>